<dbReference type="CDD" id="cd00082">
    <property type="entry name" value="HisKA"/>
    <property type="match status" value="1"/>
</dbReference>
<dbReference type="Pfam" id="PF26131">
    <property type="entry name" value="PAS-like"/>
    <property type="match status" value="1"/>
</dbReference>
<accession>A0A9P4Q0Y9</accession>
<dbReference type="SMART" id="SM00091">
    <property type="entry name" value="PAS"/>
    <property type="match status" value="1"/>
</dbReference>
<dbReference type="SMART" id="SM00388">
    <property type="entry name" value="HisKA"/>
    <property type="match status" value="1"/>
</dbReference>
<dbReference type="EMBL" id="MU003897">
    <property type="protein sequence ID" value="KAF2716077.1"/>
    <property type="molecule type" value="Genomic_DNA"/>
</dbReference>
<evidence type="ECO:0000259" key="4">
    <source>
        <dbReference type="PROSITE" id="PS50109"/>
    </source>
</evidence>
<feature type="compositionally biased region" description="Polar residues" evidence="3">
    <location>
        <begin position="1251"/>
        <end position="1261"/>
    </location>
</feature>
<comment type="caution">
    <text evidence="7">The sequence shown here is derived from an EMBL/GenBank/DDBJ whole genome shotgun (WGS) entry which is preliminary data.</text>
</comment>
<dbReference type="InterPro" id="IPR058846">
    <property type="entry name" value="PAS-like"/>
</dbReference>
<feature type="compositionally biased region" description="Polar residues" evidence="3">
    <location>
        <begin position="314"/>
        <end position="327"/>
    </location>
</feature>
<dbReference type="PRINTS" id="PR00344">
    <property type="entry name" value="BCTRLSENSOR"/>
</dbReference>
<dbReference type="Gene3D" id="3.40.50.2300">
    <property type="match status" value="1"/>
</dbReference>
<feature type="region of interest" description="Disordered" evidence="3">
    <location>
        <begin position="1251"/>
        <end position="1275"/>
    </location>
</feature>
<feature type="region of interest" description="Disordered" evidence="3">
    <location>
        <begin position="512"/>
        <end position="533"/>
    </location>
</feature>
<evidence type="ECO:0000256" key="2">
    <source>
        <dbReference type="PROSITE-ProRule" id="PRU00169"/>
    </source>
</evidence>
<dbReference type="SUPFAM" id="SSF52172">
    <property type="entry name" value="CheY-like"/>
    <property type="match status" value="1"/>
</dbReference>
<dbReference type="Gene3D" id="3.30.450.20">
    <property type="entry name" value="PAS domain"/>
    <property type="match status" value="2"/>
</dbReference>
<dbReference type="SUPFAM" id="SSF55874">
    <property type="entry name" value="ATPase domain of HSP90 chaperone/DNA topoisomerase II/histidine kinase"/>
    <property type="match status" value="1"/>
</dbReference>
<dbReference type="InterPro" id="IPR036890">
    <property type="entry name" value="HATPase_C_sf"/>
</dbReference>
<evidence type="ECO:0000256" key="1">
    <source>
        <dbReference type="ARBA" id="ARBA00022553"/>
    </source>
</evidence>
<dbReference type="PANTHER" id="PTHR43719">
    <property type="entry name" value="TWO-COMPONENT HISTIDINE KINASE"/>
    <property type="match status" value="1"/>
</dbReference>
<dbReference type="SMART" id="SM00387">
    <property type="entry name" value="HATPase_c"/>
    <property type="match status" value="1"/>
</dbReference>
<protein>
    <recommendedName>
        <fullName evidence="9">Histidine kinase</fullName>
    </recommendedName>
</protein>
<dbReference type="PROSITE" id="PS50112">
    <property type="entry name" value="PAS"/>
    <property type="match status" value="1"/>
</dbReference>
<reference evidence="7" key="1">
    <citation type="journal article" date="2020" name="Stud. Mycol.">
        <title>101 Dothideomycetes genomes: a test case for predicting lifestyles and emergence of pathogens.</title>
        <authorList>
            <person name="Haridas S."/>
            <person name="Albert R."/>
            <person name="Binder M."/>
            <person name="Bloem J."/>
            <person name="Labutti K."/>
            <person name="Salamov A."/>
            <person name="Andreopoulos B."/>
            <person name="Baker S."/>
            <person name="Barry K."/>
            <person name="Bills G."/>
            <person name="Bluhm B."/>
            <person name="Cannon C."/>
            <person name="Castanera R."/>
            <person name="Culley D."/>
            <person name="Daum C."/>
            <person name="Ezra D."/>
            <person name="Gonzalez J."/>
            <person name="Henrissat B."/>
            <person name="Kuo A."/>
            <person name="Liang C."/>
            <person name="Lipzen A."/>
            <person name="Lutzoni F."/>
            <person name="Magnuson J."/>
            <person name="Mondo S."/>
            <person name="Nolan M."/>
            <person name="Ohm R."/>
            <person name="Pangilinan J."/>
            <person name="Park H.-J."/>
            <person name="Ramirez L."/>
            <person name="Alfaro M."/>
            <person name="Sun H."/>
            <person name="Tritt A."/>
            <person name="Yoshinaga Y."/>
            <person name="Zwiers L.-H."/>
            <person name="Turgeon B."/>
            <person name="Goodwin S."/>
            <person name="Spatafora J."/>
            <person name="Crous P."/>
            <person name="Grigoriev I."/>
        </authorList>
    </citation>
    <scope>NUCLEOTIDE SEQUENCE</scope>
    <source>
        <strain evidence="7">CBS 116435</strain>
    </source>
</reference>
<dbReference type="Pfam" id="PF02518">
    <property type="entry name" value="HATPase_c"/>
    <property type="match status" value="1"/>
</dbReference>
<name>A0A9P4Q0Y9_9PEZI</name>
<evidence type="ECO:0000313" key="7">
    <source>
        <dbReference type="EMBL" id="KAF2716077.1"/>
    </source>
</evidence>
<dbReference type="InterPro" id="IPR050956">
    <property type="entry name" value="2C_system_His_kinase"/>
</dbReference>
<dbReference type="InterPro" id="IPR003661">
    <property type="entry name" value="HisK_dim/P_dom"/>
</dbReference>
<dbReference type="InterPro" id="IPR035965">
    <property type="entry name" value="PAS-like_dom_sf"/>
</dbReference>
<feature type="domain" description="PAS" evidence="6">
    <location>
        <begin position="1044"/>
        <end position="1115"/>
    </location>
</feature>
<feature type="compositionally biased region" description="Basic and acidic residues" evidence="3">
    <location>
        <begin position="631"/>
        <end position="640"/>
    </location>
</feature>
<dbReference type="Pfam" id="PF13188">
    <property type="entry name" value="PAS_8"/>
    <property type="match status" value="1"/>
</dbReference>
<dbReference type="Gene3D" id="1.10.287.130">
    <property type="match status" value="1"/>
</dbReference>
<dbReference type="InterPro" id="IPR005467">
    <property type="entry name" value="His_kinase_dom"/>
</dbReference>
<dbReference type="CDD" id="cd17546">
    <property type="entry name" value="REC_hyHK_CKI1_RcsC-like"/>
    <property type="match status" value="1"/>
</dbReference>
<dbReference type="SUPFAM" id="SSF47384">
    <property type="entry name" value="Homodimeric domain of signal transducing histidine kinase"/>
    <property type="match status" value="1"/>
</dbReference>
<gene>
    <name evidence="7" type="ORF">K431DRAFT_316794</name>
</gene>
<evidence type="ECO:0000259" key="6">
    <source>
        <dbReference type="PROSITE" id="PS50112"/>
    </source>
</evidence>
<feature type="domain" description="Histidine kinase" evidence="4">
    <location>
        <begin position="1222"/>
        <end position="1515"/>
    </location>
</feature>
<feature type="compositionally biased region" description="Low complexity" evidence="3">
    <location>
        <begin position="291"/>
        <end position="303"/>
    </location>
</feature>
<dbReference type="InterPro" id="IPR011006">
    <property type="entry name" value="CheY-like_superfamily"/>
</dbReference>
<feature type="domain" description="Response regulatory" evidence="5">
    <location>
        <begin position="1574"/>
        <end position="1708"/>
    </location>
</feature>
<dbReference type="Proteomes" id="UP000799441">
    <property type="component" value="Unassembled WGS sequence"/>
</dbReference>
<dbReference type="InterPro" id="IPR036097">
    <property type="entry name" value="HisK_dim/P_sf"/>
</dbReference>
<feature type="compositionally biased region" description="Low complexity" evidence="3">
    <location>
        <begin position="94"/>
        <end position="106"/>
    </location>
</feature>
<feature type="compositionally biased region" description="Polar residues" evidence="3">
    <location>
        <begin position="24"/>
        <end position="41"/>
    </location>
</feature>
<dbReference type="PROSITE" id="PS50110">
    <property type="entry name" value="RESPONSE_REGULATORY"/>
    <property type="match status" value="1"/>
</dbReference>
<dbReference type="Gene3D" id="3.30.565.10">
    <property type="entry name" value="Histidine kinase-like ATPase, C-terminal domain"/>
    <property type="match status" value="1"/>
</dbReference>
<evidence type="ECO:0000259" key="5">
    <source>
        <dbReference type="PROSITE" id="PS50110"/>
    </source>
</evidence>
<feature type="compositionally biased region" description="Low complexity" evidence="3">
    <location>
        <begin position="514"/>
        <end position="525"/>
    </location>
</feature>
<dbReference type="OrthoDB" id="60033at2759"/>
<dbReference type="InterPro" id="IPR001789">
    <property type="entry name" value="Sig_transdc_resp-reg_receiver"/>
</dbReference>
<evidence type="ECO:0008006" key="9">
    <source>
        <dbReference type="Google" id="ProtNLM"/>
    </source>
</evidence>
<dbReference type="SMART" id="SM00448">
    <property type="entry name" value="REC"/>
    <property type="match status" value="1"/>
</dbReference>
<keyword evidence="8" id="KW-1185">Reference proteome</keyword>
<dbReference type="Pfam" id="PF00072">
    <property type="entry name" value="Response_reg"/>
    <property type="match status" value="1"/>
</dbReference>
<organism evidence="7 8">
    <name type="scientific">Polychaeton citri CBS 116435</name>
    <dbReference type="NCBI Taxonomy" id="1314669"/>
    <lineage>
        <taxon>Eukaryota</taxon>
        <taxon>Fungi</taxon>
        <taxon>Dikarya</taxon>
        <taxon>Ascomycota</taxon>
        <taxon>Pezizomycotina</taxon>
        <taxon>Dothideomycetes</taxon>
        <taxon>Dothideomycetidae</taxon>
        <taxon>Capnodiales</taxon>
        <taxon>Capnodiaceae</taxon>
        <taxon>Polychaeton</taxon>
    </lineage>
</organism>
<keyword evidence="1 2" id="KW-0597">Phosphoprotein</keyword>
<feature type="compositionally biased region" description="Low complexity" evidence="3">
    <location>
        <begin position="155"/>
        <end position="164"/>
    </location>
</feature>
<feature type="region of interest" description="Disordered" evidence="3">
    <location>
        <begin position="1159"/>
        <end position="1179"/>
    </location>
</feature>
<sequence>MSDANKPSIFTSRDSLKRKRPSASPHTDNGTGNLQAKSVLTNAAPVGTPEDQQRRAISTRDWAESQQANKQELDHKQRQPEGQGNGDVGERGNSASRARSALQAAAEIFDNRNSKGDQPPSPSAARAEGVKAAVKSPPLKDSGGLKHSLLHRRSSVSSQTRSISIGPGTFESSQLHTFRTPPIPSFDRSRKRPANAQATSPGERISEPARKKIRQKHKHTLGGLSYLHQPSQGFAAPREPPSPLFFSHSPKPRPRLPPRFSSSEAAAKMLSSARAEDSHVKTVSLARGLVSAASSTSIPTSAPRDSMHHRQSLDRSSTGRSASPDTGSSREIQESSTSSRDPMAHVLNSIGIIELLEQDERPTFVVDLGDPSNYGSGPINPIFMNAALRSYGGMPDLVTGIMSDSSGEIGGGNRHLQFKSWLLSAAINGESLSVCLPAFSYVNTTWTCSTLRKRLRIISGAFNPQISAANGVDAIAITTPADVPRLPAQLTVPPTVPALAVEAAPSDVSDYFGPSAASPKAPDAPMTSPPSAEAVSADVFPTIEAAVSLDAKTPSSKLTPGSVSSVLPLALGDGASLDQHYGSKPDLSSSIALLHNPSMYVEQSTSPIAQVHNEGNTPFGKQEDGANTNTFHDHSQHDETSTNEDDSTIPIVPSDAPSFDWTRLPITDAMPPHIRFARSVDWAVTSLGPIETWSADLRQMCNLIMASPHPAAMYWGDDLIAIYNEAYIFLAGQKHPRLMGQSYRAAWAEIWDDVKDVFDSAKLTGEATMKDDDCLFIKRTDSLEETYFSWSIIPMVGSDGSVMGLYNPAFEKTRRKIAERRMLTLREVGERTASARDVKAFWREVLNSWDVNESDSPFLLLYSVSDEGDSDTSSIHSSSVLGTRLCLLEGSLGVPPDHPAAPSQIDLRSGMEGFGPVFRETIKTDKPLLLEVGSKDLPESLLHGLELRGFGDPVKAVVICPIHPTTGESILGFLVVGVNPRRPYDDDYSLFVQLLSRQLATSLASVVLFEEEIRRGQRAAKLAALDRIELSQQLAARTREAIESETKFTRMAEFAPVGMFITGSDGRITFANDTWYEVSHVPKNKDMADTWMDSVHPEDLDLVKGLWHQLVVDTKPVSSEFRFRAEWLDRNGVQSDRWVLFSAFPERYSISDSDRIDGFGSRTSDITPAGSRSNSTSTGGSLKSIFGVITNISQQKWAEGLQRRRMEEAMELKRQQENFIDITSHEMRNPLSAILQCADEITQTMMKLRTIQENGSESSRAGSEDSDARSNGTSPPLLTSEVIANCLDAAQTINLCSQHQKRIVDDILTLSKLDSQLLLVTPVDAQPLTVVQRALKMHEGELQAADIQMRFVVDQSFRDLDLDWVRFDPSRVLQVLINLTTNAIKFTTTESRRTITVTIAASLERPSKSKNAPVNYFLTRNMKKDISADKEWGDGEKVYIHFAVRDTGRGLNPEEKKLLFLRFSQASPRTHVQYGGSGLGLFISRELTELQGGEIGVESEAGKGSTFAFYVAARRSSPPENDIGIGLTIPSVAKHQRAPSDAAGKKDALARAHSSGVTPTLKNGTKPAKPLARKVLIVEDNLVNQRVLQKQLKNMGTEVHVANHGGEALEKLRQSSFWGEPIEGGATPIDLRCILMDQEMPVMDGLTCTRKIRELEREGKLKGHVPIIAVTANARSEQVQTALDAGMDDIICKPFKIPELVPKIDELMAKYPVPE</sequence>
<proteinExistence type="predicted"/>
<dbReference type="PROSITE" id="PS50109">
    <property type="entry name" value="HIS_KIN"/>
    <property type="match status" value="1"/>
</dbReference>
<dbReference type="CDD" id="cd00130">
    <property type="entry name" value="PAS"/>
    <property type="match status" value="1"/>
</dbReference>
<feature type="modified residue" description="4-aspartylphosphate" evidence="2">
    <location>
        <position position="1637"/>
    </location>
</feature>
<dbReference type="PANTHER" id="PTHR43719:SF30">
    <property type="entry name" value="TWO-COMPONENT SYSTEM RESPONSE REGULATOR"/>
    <property type="match status" value="1"/>
</dbReference>
<evidence type="ECO:0000313" key="8">
    <source>
        <dbReference type="Proteomes" id="UP000799441"/>
    </source>
</evidence>
<evidence type="ECO:0000256" key="3">
    <source>
        <dbReference type="SAM" id="MobiDB-lite"/>
    </source>
</evidence>
<dbReference type="InterPro" id="IPR003594">
    <property type="entry name" value="HATPase_dom"/>
</dbReference>
<feature type="region of interest" description="Disordered" evidence="3">
    <location>
        <begin position="291"/>
        <end position="343"/>
    </location>
</feature>
<feature type="region of interest" description="Disordered" evidence="3">
    <location>
        <begin position="1"/>
        <end position="268"/>
    </location>
</feature>
<dbReference type="InterPro" id="IPR004358">
    <property type="entry name" value="Sig_transdc_His_kin-like_C"/>
</dbReference>
<dbReference type="InterPro" id="IPR000014">
    <property type="entry name" value="PAS"/>
</dbReference>
<dbReference type="GO" id="GO:0000155">
    <property type="term" value="F:phosphorelay sensor kinase activity"/>
    <property type="evidence" value="ECO:0007669"/>
    <property type="project" value="InterPro"/>
</dbReference>
<dbReference type="SUPFAM" id="SSF55781">
    <property type="entry name" value="GAF domain-like"/>
    <property type="match status" value="1"/>
</dbReference>
<feature type="compositionally biased region" description="Low complexity" evidence="3">
    <location>
        <begin position="1170"/>
        <end position="1179"/>
    </location>
</feature>
<dbReference type="SUPFAM" id="SSF55785">
    <property type="entry name" value="PYP-like sensor domain (PAS domain)"/>
    <property type="match status" value="1"/>
</dbReference>
<feature type="region of interest" description="Disordered" evidence="3">
    <location>
        <begin position="616"/>
        <end position="652"/>
    </location>
</feature>
<feature type="compositionally biased region" description="Basic residues" evidence="3">
    <location>
        <begin position="211"/>
        <end position="220"/>
    </location>
</feature>